<evidence type="ECO:0000259" key="2">
    <source>
        <dbReference type="Pfam" id="PF03372"/>
    </source>
</evidence>
<organism evidence="3 4">
    <name type="scientific">Luteolibacter ambystomatis</name>
    <dbReference type="NCBI Taxonomy" id="2824561"/>
    <lineage>
        <taxon>Bacteria</taxon>
        <taxon>Pseudomonadati</taxon>
        <taxon>Verrucomicrobiota</taxon>
        <taxon>Verrucomicrobiia</taxon>
        <taxon>Verrucomicrobiales</taxon>
        <taxon>Verrucomicrobiaceae</taxon>
        <taxon>Luteolibacter</taxon>
    </lineage>
</organism>
<dbReference type="Proteomes" id="UP000676169">
    <property type="component" value="Chromosome"/>
</dbReference>
<protein>
    <submittedName>
        <fullName evidence="3">Endonuclease/exonuclease/phosphatase family protein</fullName>
    </submittedName>
</protein>
<evidence type="ECO:0000313" key="4">
    <source>
        <dbReference type="Proteomes" id="UP000676169"/>
    </source>
</evidence>
<dbReference type="PANTHER" id="PTHR14859:SF15">
    <property type="entry name" value="ENDONUCLEASE_EXONUCLEASE_PHOSPHATASE DOMAIN-CONTAINING PROTEIN"/>
    <property type="match status" value="1"/>
</dbReference>
<dbReference type="PANTHER" id="PTHR14859">
    <property type="entry name" value="CALCOFLUOR WHITE HYPERSENSITIVE PROTEIN PRECURSOR"/>
    <property type="match status" value="1"/>
</dbReference>
<dbReference type="GO" id="GO:0006506">
    <property type="term" value="P:GPI anchor biosynthetic process"/>
    <property type="evidence" value="ECO:0007669"/>
    <property type="project" value="TreeGrafter"/>
</dbReference>
<dbReference type="GO" id="GO:0004519">
    <property type="term" value="F:endonuclease activity"/>
    <property type="evidence" value="ECO:0007669"/>
    <property type="project" value="UniProtKB-KW"/>
</dbReference>
<reference evidence="3" key="1">
    <citation type="submission" date="2021-04" db="EMBL/GenBank/DDBJ databases">
        <title>Luteolibacter sp. 32A isolated from the skin of an Anderson's salamander (Ambystoma andersonii).</title>
        <authorList>
            <person name="Spergser J."/>
            <person name="Busse H.-J."/>
        </authorList>
    </citation>
    <scope>NUCLEOTIDE SEQUENCE</scope>
    <source>
        <strain evidence="3">32A</strain>
    </source>
</reference>
<dbReference type="RefSeq" id="WP_211631469.1">
    <property type="nucleotide sequence ID" value="NZ_CP073100.1"/>
</dbReference>
<keyword evidence="3" id="KW-0540">Nuclease</keyword>
<evidence type="ECO:0000313" key="3">
    <source>
        <dbReference type="EMBL" id="QUE51330.1"/>
    </source>
</evidence>
<dbReference type="AlphaFoldDB" id="A0A975J020"/>
<feature type="signal peptide" evidence="1">
    <location>
        <begin position="1"/>
        <end position="19"/>
    </location>
</feature>
<keyword evidence="3" id="KW-0255">Endonuclease</keyword>
<keyword evidence="4" id="KW-1185">Reference proteome</keyword>
<accession>A0A975J020</accession>
<dbReference type="Gene3D" id="3.60.10.10">
    <property type="entry name" value="Endonuclease/exonuclease/phosphatase"/>
    <property type="match status" value="1"/>
</dbReference>
<proteinExistence type="predicted"/>
<dbReference type="SUPFAM" id="SSF56219">
    <property type="entry name" value="DNase I-like"/>
    <property type="match status" value="1"/>
</dbReference>
<gene>
    <name evidence="3" type="ORF">KBB96_00165</name>
</gene>
<keyword evidence="1" id="KW-0732">Signal</keyword>
<keyword evidence="3" id="KW-0378">Hydrolase</keyword>
<feature type="chain" id="PRO_5036916042" evidence="1">
    <location>
        <begin position="20"/>
        <end position="255"/>
    </location>
</feature>
<sequence length="255" mass="27183">MKLILPVLTAVLLALPCRAGEGPKPLRVVSWNLHHGEGSDGKQDLARIAAVIQSQEPDVVILQEVDNKCQRSGQVDQAAELARLTQLQYVFGKAMDYDGGEYGQAILSRFPLSDLKVHRLPGDGEPRIAISAQAESHFGPITIAGLHLDYGDPARQLAQAQVASAALLGVSNLPLVLAGDFNATPDSKTLEVFSQAPWVVVPKSGPAATEPAAKPEKEIDFTVVRGLRAVKPTVVVAEAVASDHRPIVTVFSKPE</sequence>
<evidence type="ECO:0000256" key="1">
    <source>
        <dbReference type="SAM" id="SignalP"/>
    </source>
</evidence>
<dbReference type="KEGG" id="lamb:KBB96_00165"/>
<feature type="domain" description="Endonuclease/exonuclease/phosphatase" evidence="2">
    <location>
        <begin position="29"/>
        <end position="244"/>
    </location>
</feature>
<dbReference type="InterPro" id="IPR036691">
    <property type="entry name" value="Endo/exonu/phosph_ase_sf"/>
</dbReference>
<dbReference type="EMBL" id="CP073100">
    <property type="protein sequence ID" value="QUE51330.1"/>
    <property type="molecule type" value="Genomic_DNA"/>
</dbReference>
<dbReference type="InterPro" id="IPR051916">
    <property type="entry name" value="GPI-anchor_lipid_remodeler"/>
</dbReference>
<name>A0A975J020_9BACT</name>
<dbReference type="InterPro" id="IPR005135">
    <property type="entry name" value="Endo/exonuclease/phosphatase"/>
</dbReference>
<dbReference type="Pfam" id="PF03372">
    <property type="entry name" value="Exo_endo_phos"/>
    <property type="match status" value="1"/>
</dbReference>
<dbReference type="GO" id="GO:0016020">
    <property type="term" value="C:membrane"/>
    <property type="evidence" value="ECO:0007669"/>
    <property type="project" value="GOC"/>
</dbReference>